<dbReference type="Gene3D" id="3.30.160.70">
    <property type="entry name" value="Methylated DNA-protein cysteine methyltransferase domain"/>
    <property type="match status" value="1"/>
</dbReference>
<keyword evidence="3 9" id="KW-0963">Cytoplasm</keyword>
<comment type="subcellular location">
    <subcellularLocation>
        <location evidence="9">Cytoplasm</location>
    </subcellularLocation>
</comment>
<accession>A0A7W9SRU1</accession>
<dbReference type="InterPro" id="IPR036217">
    <property type="entry name" value="MethylDNA_cys_MeTrfase_DNAb"/>
</dbReference>
<dbReference type="SUPFAM" id="SSF53155">
    <property type="entry name" value="Methylated DNA-protein cysteine methyltransferase domain"/>
    <property type="match status" value="1"/>
</dbReference>
<keyword evidence="7 9" id="KW-0234">DNA repair</keyword>
<feature type="domain" description="Methylated-DNA-[protein]-cysteine S-methyltransferase DNA binding" evidence="10">
    <location>
        <begin position="72"/>
        <end position="151"/>
    </location>
</feature>
<dbReference type="Proteomes" id="UP000520814">
    <property type="component" value="Unassembled WGS sequence"/>
</dbReference>
<sequence length="157" mass="16714">MIYAETFETRFGVMTVAVDDDGAVVSLDFSESAPEGSTLDPLKTRQAKRQIQEFCDGERTVFELPLAPEGTEFQKLVWAEVAKIPYGQTRTYGQIAAAVGNKDAARAVGAASGANPIPLIVPCHRVIAADGGLGGFAYGTGVKSRLLAFESEQPSLF</sequence>
<dbReference type="GO" id="GO:0032259">
    <property type="term" value="P:methylation"/>
    <property type="evidence" value="ECO:0007669"/>
    <property type="project" value="UniProtKB-KW"/>
</dbReference>
<evidence type="ECO:0000256" key="1">
    <source>
        <dbReference type="ARBA" id="ARBA00001286"/>
    </source>
</evidence>
<comment type="similarity">
    <text evidence="2 9">Belongs to the MGMT family.</text>
</comment>
<dbReference type="GO" id="GO:0003908">
    <property type="term" value="F:methylated-DNA-[protein]-cysteine S-methyltransferase activity"/>
    <property type="evidence" value="ECO:0007669"/>
    <property type="project" value="UniProtKB-UniRule"/>
</dbReference>
<dbReference type="RefSeq" id="WP_221290002.1">
    <property type="nucleotide sequence ID" value="NZ_JACHGW010000002.1"/>
</dbReference>
<protein>
    <recommendedName>
        <fullName evidence="9">Methylated-DNA--protein-cysteine methyltransferase</fullName>
        <ecNumber evidence="9">2.1.1.63</ecNumber>
    </recommendedName>
    <alternativeName>
        <fullName evidence="9">6-O-methylguanine-DNA methyltransferase</fullName>
        <shortName evidence="9">MGMT</shortName>
    </alternativeName>
    <alternativeName>
        <fullName evidence="9">O-6-methylguanine-DNA-alkyltransferase</fullName>
    </alternativeName>
</protein>
<feature type="active site" description="Nucleophile; methyl group acceptor" evidence="9">
    <location>
        <position position="123"/>
    </location>
</feature>
<reference evidence="11 12" key="1">
    <citation type="submission" date="2020-08" db="EMBL/GenBank/DDBJ databases">
        <title>Genomic Encyclopedia of Type Strains, Phase IV (KMG-IV): sequencing the most valuable type-strain genomes for metagenomic binning, comparative biology and taxonomic classification.</title>
        <authorList>
            <person name="Goeker M."/>
        </authorList>
    </citation>
    <scope>NUCLEOTIDE SEQUENCE [LARGE SCALE GENOMIC DNA]</scope>
    <source>
        <strain evidence="11 12">DSM 23562</strain>
    </source>
</reference>
<keyword evidence="5 9" id="KW-0808">Transferase</keyword>
<evidence type="ECO:0000256" key="3">
    <source>
        <dbReference type="ARBA" id="ARBA00022490"/>
    </source>
</evidence>
<dbReference type="InterPro" id="IPR036631">
    <property type="entry name" value="MGMT_N_sf"/>
</dbReference>
<dbReference type="Pfam" id="PF01035">
    <property type="entry name" value="DNA_binding_1"/>
    <property type="match status" value="1"/>
</dbReference>
<dbReference type="InterPro" id="IPR036388">
    <property type="entry name" value="WH-like_DNA-bd_sf"/>
</dbReference>
<evidence type="ECO:0000256" key="5">
    <source>
        <dbReference type="ARBA" id="ARBA00022679"/>
    </source>
</evidence>
<dbReference type="EC" id="2.1.1.63" evidence="9"/>
<dbReference type="Gene3D" id="1.10.10.10">
    <property type="entry name" value="Winged helix-like DNA-binding domain superfamily/Winged helix DNA-binding domain"/>
    <property type="match status" value="1"/>
</dbReference>
<evidence type="ECO:0000256" key="8">
    <source>
        <dbReference type="ARBA" id="ARBA00049348"/>
    </source>
</evidence>
<dbReference type="GO" id="GO:0005737">
    <property type="term" value="C:cytoplasm"/>
    <property type="evidence" value="ECO:0007669"/>
    <property type="project" value="UniProtKB-SubCell"/>
</dbReference>
<comment type="function">
    <text evidence="9">Involved in the cellular defense against the biological effects of O6-methylguanine (O6-MeG) and O4-methylthymine (O4-MeT) in DNA. Repairs the methylated nucleobase in DNA by stoichiometrically transferring the methyl group to a cysteine residue in the enzyme. This is a suicide reaction: the enzyme is irreversibly inactivated.</text>
</comment>
<dbReference type="SUPFAM" id="SSF46767">
    <property type="entry name" value="Methylated DNA-protein cysteine methyltransferase, C-terminal domain"/>
    <property type="match status" value="1"/>
</dbReference>
<comment type="catalytic activity">
    <reaction evidence="1 9">
        <text>a 4-O-methyl-thymidine in DNA + L-cysteinyl-[protein] = a thymidine in DNA + S-methyl-L-cysteinyl-[protein]</text>
        <dbReference type="Rhea" id="RHEA:53428"/>
        <dbReference type="Rhea" id="RHEA-COMP:10131"/>
        <dbReference type="Rhea" id="RHEA-COMP:10132"/>
        <dbReference type="Rhea" id="RHEA-COMP:13555"/>
        <dbReference type="Rhea" id="RHEA-COMP:13556"/>
        <dbReference type="ChEBI" id="CHEBI:29950"/>
        <dbReference type="ChEBI" id="CHEBI:82612"/>
        <dbReference type="ChEBI" id="CHEBI:137386"/>
        <dbReference type="ChEBI" id="CHEBI:137387"/>
        <dbReference type="EC" id="2.1.1.63"/>
    </reaction>
</comment>
<name>A0A7W9SRU1_ARMRO</name>
<dbReference type="FunFam" id="1.10.10.10:FF:000214">
    <property type="entry name" value="Methylated-DNA--protein-cysteine methyltransferase"/>
    <property type="match status" value="1"/>
</dbReference>
<evidence type="ECO:0000256" key="2">
    <source>
        <dbReference type="ARBA" id="ARBA00008711"/>
    </source>
</evidence>
<keyword evidence="6 9" id="KW-0227">DNA damage</keyword>
<organism evidence="11 12">
    <name type="scientific">Armatimonas rosea</name>
    <dbReference type="NCBI Taxonomy" id="685828"/>
    <lineage>
        <taxon>Bacteria</taxon>
        <taxon>Bacillati</taxon>
        <taxon>Armatimonadota</taxon>
        <taxon>Armatimonadia</taxon>
        <taxon>Armatimonadales</taxon>
        <taxon>Armatimonadaceae</taxon>
        <taxon>Armatimonas</taxon>
    </lineage>
</organism>
<gene>
    <name evidence="11" type="ORF">HNQ39_002815</name>
</gene>
<evidence type="ECO:0000313" key="11">
    <source>
        <dbReference type="EMBL" id="MBB6051024.1"/>
    </source>
</evidence>
<dbReference type="NCBIfam" id="TIGR00589">
    <property type="entry name" value="ogt"/>
    <property type="match status" value="1"/>
</dbReference>
<evidence type="ECO:0000256" key="7">
    <source>
        <dbReference type="ARBA" id="ARBA00023204"/>
    </source>
</evidence>
<evidence type="ECO:0000256" key="6">
    <source>
        <dbReference type="ARBA" id="ARBA00022763"/>
    </source>
</evidence>
<keyword evidence="4 9" id="KW-0489">Methyltransferase</keyword>
<dbReference type="InterPro" id="IPR023546">
    <property type="entry name" value="MGMT"/>
</dbReference>
<evidence type="ECO:0000259" key="10">
    <source>
        <dbReference type="Pfam" id="PF01035"/>
    </source>
</evidence>
<evidence type="ECO:0000313" key="12">
    <source>
        <dbReference type="Proteomes" id="UP000520814"/>
    </source>
</evidence>
<dbReference type="PROSITE" id="PS00374">
    <property type="entry name" value="MGMT"/>
    <property type="match status" value="1"/>
</dbReference>
<keyword evidence="12" id="KW-1185">Reference proteome</keyword>
<dbReference type="PANTHER" id="PTHR10815:SF13">
    <property type="entry name" value="METHYLATED-DNA--PROTEIN-CYSTEINE METHYLTRANSFERASE"/>
    <property type="match status" value="1"/>
</dbReference>
<dbReference type="HAMAP" id="MF_00772">
    <property type="entry name" value="OGT"/>
    <property type="match status" value="1"/>
</dbReference>
<evidence type="ECO:0000256" key="4">
    <source>
        <dbReference type="ARBA" id="ARBA00022603"/>
    </source>
</evidence>
<dbReference type="PANTHER" id="PTHR10815">
    <property type="entry name" value="METHYLATED-DNA--PROTEIN-CYSTEINE METHYLTRANSFERASE"/>
    <property type="match status" value="1"/>
</dbReference>
<dbReference type="EMBL" id="JACHGW010000002">
    <property type="protein sequence ID" value="MBB6051024.1"/>
    <property type="molecule type" value="Genomic_DNA"/>
</dbReference>
<proteinExistence type="inferred from homology"/>
<dbReference type="CDD" id="cd06445">
    <property type="entry name" value="ATase"/>
    <property type="match status" value="1"/>
</dbReference>
<dbReference type="InterPro" id="IPR014048">
    <property type="entry name" value="MethylDNA_cys_MeTrfase_DNA-bd"/>
</dbReference>
<comment type="catalytic activity">
    <reaction evidence="8 9">
        <text>a 6-O-methyl-2'-deoxyguanosine in DNA + L-cysteinyl-[protein] = S-methyl-L-cysteinyl-[protein] + a 2'-deoxyguanosine in DNA</text>
        <dbReference type="Rhea" id="RHEA:24000"/>
        <dbReference type="Rhea" id="RHEA-COMP:10131"/>
        <dbReference type="Rhea" id="RHEA-COMP:10132"/>
        <dbReference type="Rhea" id="RHEA-COMP:11367"/>
        <dbReference type="Rhea" id="RHEA-COMP:11368"/>
        <dbReference type="ChEBI" id="CHEBI:29950"/>
        <dbReference type="ChEBI" id="CHEBI:82612"/>
        <dbReference type="ChEBI" id="CHEBI:85445"/>
        <dbReference type="ChEBI" id="CHEBI:85448"/>
        <dbReference type="EC" id="2.1.1.63"/>
    </reaction>
</comment>
<evidence type="ECO:0000256" key="9">
    <source>
        <dbReference type="HAMAP-Rule" id="MF_00772"/>
    </source>
</evidence>
<dbReference type="InterPro" id="IPR001497">
    <property type="entry name" value="MethylDNA_cys_MeTrfase_AS"/>
</dbReference>
<dbReference type="GO" id="GO:0006307">
    <property type="term" value="P:DNA alkylation repair"/>
    <property type="evidence" value="ECO:0007669"/>
    <property type="project" value="UniProtKB-UniRule"/>
</dbReference>
<comment type="caution">
    <text evidence="11">The sequence shown here is derived from an EMBL/GenBank/DDBJ whole genome shotgun (WGS) entry which is preliminary data.</text>
</comment>
<comment type="miscellaneous">
    <text evidence="9">This enzyme catalyzes only one turnover and therefore is not strictly catalytic. According to one definition, an enzyme is a biocatalyst that acts repeatedly and over many reaction cycles.</text>
</comment>
<dbReference type="AlphaFoldDB" id="A0A7W9SRU1"/>